<accession>A0A1C3TNP9</accession>
<organism evidence="1 2">
    <name type="scientific">Xanthomonas translucens pv. translucens DSM 18974</name>
    <dbReference type="NCBI Taxonomy" id="1261556"/>
    <lineage>
        <taxon>Bacteria</taxon>
        <taxon>Pseudomonadati</taxon>
        <taxon>Pseudomonadota</taxon>
        <taxon>Gammaproteobacteria</taxon>
        <taxon>Lysobacterales</taxon>
        <taxon>Lysobacteraceae</taxon>
        <taxon>Xanthomonas</taxon>
        <taxon>Xanthomonas translucens group</taxon>
    </lineage>
</organism>
<evidence type="ECO:0000313" key="2">
    <source>
        <dbReference type="Proteomes" id="UP000093071"/>
    </source>
</evidence>
<dbReference type="EMBL" id="LT604072">
    <property type="protein sequence ID" value="SCB04883.1"/>
    <property type="molecule type" value="Genomic_DNA"/>
</dbReference>
<protein>
    <submittedName>
        <fullName evidence="1">Uncharacterized protein</fullName>
    </submittedName>
</protein>
<gene>
    <name evidence="1" type="ORF">BN444_00385</name>
</gene>
<dbReference type="PATRIC" id="fig|1261556.5.peg.2231"/>
<evidence type="ECO:0000313" key="1">
    <source>
        <dbReference type="EMBL" id="SCB04883.1"/>
    </source>
</evidence>
<proteinExistence type="predicted"/>
<dbReference type="AlphaFoldDB" id="A0A1C3TNP9"/>
<dbReference type="RefSeq" id="WP_080603024.1">
    <property type="nucleotide sequence ID" value="NZ_LT604072.1"/>
</dbReference>
<name>A0A1C3TNP9_XANCT</name>
<dbReference type="Proteomes" id="UP000093071">
    <property type="component" value="Chromosome I"/>
</dbReference>
<sequence>MDDIAVKSIASALGRFANAMRLYGEAFIRYRDLVAIDQEEAIHNLDRAFEYNLEGFHTLYDVSQGLFDFHGHPDSSLLIALRNALHHRDHPLFHSLLQTIWLDGKPERLHGAEYLIARHRTTGGNPPMMMHLIKLEDIYERLDPRRESVYLNQMGRANALPRFVALENGLAFDKVCGKAIKDRYPFKQVYLDILPIFNSAVSRVFTALAGAGVPFEGFDANAYKSTFIDELRTDLQHFDFFGLRMHDLQIELGPKFTIQEASMSRGCTYEKVMEAE</sequence>
<reference evidence="2" key="1">
    <citation type="submission" date="2016-07" db="EMBL/GenBank/DDBJ databases">
        <authorList>
            <person name="Jaenicke Sebastian"/>
        </authorList>
    </citation>
    <scope>NUCLEOTIDE SEQUENCE [LARGE SCALE GENOMIC DNA]</scope>
</reference>